<accession>A0AAD1XYQ0</accession>
<organism evidence="3 4">
    <name type="scientific">Euplotes crassus</name>
    <dbReference type="NCBI Taxonomy" id="5936"/>
    <lineage>
        <taxon>Eukaryota</taxon>
        <taxon>Sar</taxon>
        <taxon>Alveolata</taxon>
        <taxon>Ciliophora</taxon>
        <taxon>Intramacronucleata</taxon>
        <taxon>Spirotrichea</taxon>
        <taxon>Hypotrichia</taxon>
        <taxon>Euplotida</taxon>
        <taxon>Euplotidae</taxon>
        <taxon>Moneuplotes</taxon>
    </lineage>
</organism>
<keyword evidence="2" id="KW-1133">Transmembrane helix</keyword>
<feature type="transmembrane region" description="Helical" evidence="2">
    <location>
        <begin position="36"/>
        <end position="61"/>
    </location>
</feature>
<keyword evidence="4" id="KW-1185">Reference proteome</keyword>
<comment type="caution">
    <text evidence="3">The sequence shown here is derived from an EMBL/GenBank/DDBJ whole genome shotgun (WGS) entry which is preliminary data.</text>
</comment>
<dbReference type="EMBL" id="CAMPGE010023133">
    <property type="protein sequence ID" value="CAI2381106.1"/>
    <property type="molecule type" value="Genomic_DNA"/>
</dbReference>
<sequence length="209" mass="24723">MEADRAFFDFDINKPRLLRLNHRPRKIENVKIDSSFFWAMMVIIVMCISCIVCCIVVRIISNRRSIRRKLRKYGIIVGEPSMAVIKQEDSNFHSGRKKITRRRINSAQPRTKRRRRSHHPQRSSRDSQVPQLNELQAYGHYTPNILSPIERNHQNKRRPRSGSRISPRSPSSQKSHKSRRSARPALNLYDCYDTNHLPMLDSRYNNYLI</sequence>
<reference evidence="3" key="1">
    <citation type="submission" date="2023-07" db="EMBL/GenBank/DDBJ databases">
        <authorList>
            <consortium name="AG Swart"/>
            <person name="Singh M."/>
            <person name="Singh A."/>
            <person name="Seah K."/>
            <person name="Emmerich C."/>
        </authorList>
    </citation>
    <scope>NUCLEOTIDE SEQUENCE</scope>
    <source>
        <strain evidence="3">DP1</strain>
    </source>
</reference>
<feature type="compositionally biased region" description="Low complexity" evidence="1">
    <location>
        <begin position="162"/>
        <end position="173"/>
    </location>
</feature>
<proteinExistence type="predicted"/>
<protein>
    <submittedName>
        <fullName evidence="3">Uncharacterized protein</fullName>
    </submittedName>
</protein>
<name>A0AAD1XYQ0_EUPCR</name>
<dbReference type="Proteomes" id="UP001295684">
    <property type="component" value="Unassembled WGS sequence"/>
</dbReference>
<feature type="region of interest" description="Disordered" evidence="1">
    <location>
        <begin position="143"/>
        <end position="183"/>
    </location>
</feature>
<gene>
    <name evidence="3" type="ORF">ECRASSUSDP1_LOCUS22552</name>
</gene>
<evidence type="ECO:0000313" key="4">
    <source>
        <dbReference type="Proteomes" id="UP001295684"/>
    </source>
</evidence>
<dbReference type="AlphaFoldDB" id="A0AAD1XYQ0"/>
<feature type="compositionally biased region" description="Basic residues" evidence="1">
    <location>
        <begin position="94"/>
        <end position="122"/>
    </location>
</feature>
<keyword evidence="2" id="KW-0472">Membrane</keyword>
<feature type="region of interest" description="Disordered" evidence="1">
    <location>
        <begin position="88"/>
        <end position="131"/>
    </location>
</feature>
<evidence type="ECO:0000256" key="2">
    <source>
        <dbReference type="SAM" id="Phobius"/>
    </source>
</evidence>
<evidence type="ECO:0000313" key="3">
    <source>
        <dbReference type="EMBL" id="CAI2381106.1"/>
    </source>
</evidence>
<keyword evidence="2" id="KW-0812">Transmembrane</keyword>
<evidence type="ECO:0000256" key="1">
    <source>
        <dbReference type="SAM" id="MobiDB-lite"/>
    </source>
</evidence>